<gene>
    <name evidence="4" type="ORF">GCM10009668_34070</name>
</gene>
<dbReference type="PROSITE" id="PS50110">
    <property type="entry name" value="RESPONSE_REGULATORY"/>
    <property type="match status" value="1"/>
</dbReference>
<keyword evidence="5" id="KW-1185">Reference proteome</keyword>
<dbReference type="SUPFAM" id="SSF52172">
    <property type="entry name" value="CheY-like"/>
    <property type="match status" value="1"/>
</dbReference>
<name>A0ABP4EI59_9ACTN</name>
<evidence type="ECO:0000313" key="4">
    <source>
        <dbReference type="EMBL" id="GAA1110573.1"/>
    </source>
</evidence>
<dbReference type="GO" id="GO:0003677">
    <property type="term" value="F:DNA binding"/>
    <property type="evidence" value="ECO:0007669"/>
    <property type="project" value="UniProtKB-KW"/>
</dbReference>
<dbReference type="InterPro" id="IPR001789">
    <property type="entry name" value="Sig_transdc_resp-reg_receiver"/>
</dbReference>
<dbReference type="PANTHER" id="PTHR37299:SF1">
    <property type="entry name" value="STAGE 0 SPORULATION PROTEIN A HOMOLOG"/>
    <property type="match status" value="1"/>
</dbReference>
<keyword evidence="1" id="KW-0597">Phosphoprotein</keyword>
<dbReference type="Gene3D" id="3.40.50.2300">
    <property type="match status" value="1"/>
</dbReference>
<protein>
    <submittedName>
        <fullName evidence="4">LytTR family DNA-binding domain-containing protein</fullName>
    </submittedName>
</protein>
<evidence type="ECO:0000259" key="3">
    <source>
        <dbReference type="PROSITE" id="PS50930"/>
    </source>
</evidence>
<organism evidence="4 5">
    <name type="scientific">Nocardioides dubius</name>
    <dbReference type="NCBI Taxonomy" id="317019"/>
    <lineage>
        <taxon>Bacteria</taxon>
        <taxon>Bacillati</taxon>
        <taxon>Actinomycetota</taxon>
        <taxon>Actinomycetes</taxon>
        <taxon>Propionibacteriales</taxon>
        <taxon>Nocardioidaceae</taxon>
        <taxon>Nocardioides</taxon>
    </lineage>
</organism>
<dbReference type="EMBL" id="BAAALG010000013">
    <property type="protein sequence ID" value="GAA1110573.1"/>
    <property type="molecule type" value="Genomic_DNA"/>
</dbReference>
<dbReference type="Proteomes" id="UP001501581">
    <property type="component" value="Unassembled WGS sequence"/>
</dbReference>
<feature type="domain" description="HTH LytTR-type" evidence="3">
    <location>
        <begin position="133"/>
        <end position="235"/>
    </location>
</feature>
<accession>A0ABP4EI59</accession>
<dbReference type="InterPro" id="IPR046947">
    <property type="entry name" value="LytR-like"/>
</dbReference>
<evidence type="ECO:0000313" key="5">
    <source>
        <dbReference type="Proteomes" id="UP001501581"/>
    </source>
</evidence>
<feature type="modified residue" description="4-aspartylphosphate" evidence="1">
    <location>
        <position position="56"/>
    </location>
</feature>
<dbReference type="Pfam" id="PF04397">
    <property type="entry name" value="LytTR"/>
    <property type="match status" value="1"/>
</dbReference>
<feature type="domain" description="Response regulatory" evidence="2">
    <location>
        <begin position="5"/>
        <end position="119"/>
    </location>
</feature>
<dbReference type="SMART" id="SM00448">
    <property type="entry name" value="REC"/>
    <property type="match status" value="1"/>
</dbReference>
<dbReference type="Pfam" id="PF00072">
    <property type="entry name" value="Response_reg"/>
    <property type="match status" value="1"/>
</dbReference>
<dbReference type="SMART" id="SM00850">
    <property type="entry name" value="LytTR"/>
    <property type="match status" value="1"/>
</dbReference>
<dbReference type="InterPro" id="IPR007492">
    <property type="entry name" value="LytTR_DNA-bd_dom"/>
</dbReference>
<comment type="caution">
    <text evidence="4">The sequence shown here is derived from an EMBL/GenBank/DDBJ whole genome shotgun (WGS) entry which is preliminary data.</text>
</comment>
<sequence length="238" mass="26794">MSGLRVVVIDDERPALDELAWLLGRDDRIGEVLTCDSATEALRMLQEIDADALFLDVQMPGLTGLELAQVLARFKEPPPIVFVTAHEQHAVEAFELRAVDYVLKPVRAERLAEAVRRIVDGNSRQTEVADEQIAVERGGVTRFINRSDIRYVEAQGDYARLHTPGDSHLVRIPLNQLEEQWAAAGFVRIHRSLLVALAHIDEVRMEAGRYTVRVGGTDLQVSRRHARVLRELLNRGRP</sequence>
<keyword evidence="4" id="KW-0238">DNA-binding</keyword>
<dbReference type="InterPro" id="IPR011006">
    <property type="entry name" value="CheY-like_superfamily"/>
</dbReference>
<dbReference type="PANTHER" id="PTHR37299">
    <property type="entry name" value="TRANSCRIPTIONAL REGULATOR-RELATED"/>
    <property type="match status" value="1"/>
</dbReference>
<proteinExistence type="predicted"/>
<dbReference type="PROSITE" id="PS50930">
    <property type="entry name" value="HTH_LYTTR"/>
    <property type="match status" value="1"/>
</dbReference>
<evidence type="ECO:0000256" key="1">
    <source>
        <dbReference type="PROSITE-ProRule" id="PRU00169"/>
    </source>
</evidence>
<dbReference type="RefSeq" id="WP_343996054.1">
    <property type="nucleotide sequence ID" value="NZ_BAAALG010000013.1"/>
</dbReference>
<reference evidence="5" key="1">
    <citation type="journal article" date="2019" name="Int. J. Syst. Evol. Microbiol.">
        <title>The Global Catalogue of Microorganisms (GCM) 10K type strain sequencing project: providing services to taxonomists for standard genome sequencing and annotation.</title>
        <authorList>
            <consortium name="The Broad Institute Genomics Platform"/>
            <consortium name="The Broad Institute Genome Sequencing Center for Infectious Disease"/>
            <person name="Wu L."/>
            <person name="Ma J."/>
        </authorList>
    </citation>
    <scope>NUCLEOTIDE SEQUENCE [LARGE SCALE GENOMIC DNA]</scope>
    <source>
        <strain evidence="5">JCM 13008</strain>
    </source>
</reference>
<evidence type="ECO:0000259" key="2">
    <source>
        <dbReference type="PROSITE" id="PS50110"/>
    </source>
</evidence>
<dbReference type="Gene3D" id="2.40.50.1020">
    <property type="entry name" value="LytTr DNA-binding domain"/>
    <property type="match status" value="1"/>
</dbReference>